<dbReference type="RefSeq" id="WP_308985348.1">
    <property type="nucleotide sequence ID" value="NZ_JARXIC010000015.1"/>
</dbReference>
<organism evidence="1 2">
    <name type="scientific">Thalassobacterium sedimentorum</name>
    <dbReference type="NCBI Taxonomy" id="3041258"/>
    <lineage>
        <taxon>Bacteria</taxon>
        <taxon>Pseudomonadati</taxon>
        <taxon>Verrucomicrobiota</taxon>
        <taxon>Opitutia</taxon>
        <taxon>Puniceicoccales</taxon>
        <taxon>Coraliomargaritaceae</taxon>
        <taxon>Thalassobacterium</taxon>
    </lineage>
</organism>
<accession>A0ABU1AJS3</accession>
<sequence>MDTQTNQAPDNTNHLTQLMAEGSCQEQHEEARICSEILCKLRSLCEWEVKIDMDVLFCKKRYQFESIDGAKEFVRSMGAFLRTNTVFVLVHKLVDCASVIVSMRANLSSDGAYILCEIAEESERKYQMITSFTQDAA</sequence>
<proteinExistence type="predicted"/>
<comment type="caution">
    <text evidence="1">The sequence shown here is derived from an EMBL/GenBank/DDBJ whole genome shotgun (WGS) entry which is preliminary data.</text>
</comment>
<keyword evidence="2" id="KW-1185">Reference proteome</keyword>
<dbReference type="EMBL" id="JARXIC010000015">
    <property type="protein sequence ID" value="MDQ8194884.1"/>
    <property type="molecule type" value="Genomic_DNA"/>
</dbReference>
<protein>
    <recommendedName>
        <fullName evidence="3">DUF4440 domain-containing protein</fullName>
    </recommendedName>
</protein>
<evidence type="ECO:0000313" key="1">
    <source>
        <dbReference type="EMBL" id="MDQ8194884.1"/>
    </source>
</evidence>
<name>A0ABU1AJS3_9BACT</name>
<dbReference type="Proteomes" id="UP001243717">
    <property type="component" value="Unassembled WGS sequence"/>
</dbReference>
<evidence type="ECO:0008006" key="3">
    <source>
        <dbReference type="Google" id="ProtNLM"/>
    </source>
</evidence>
<reference evidence="1 2" key="1">
    <citation type="submission" date="2023-04" db="EMBL/GenBank/DDBJ databases">
        <title>A novel bacteria isolated from coastal sediment.</title>
        <authorList>
            <person name="Liu X.-J."/>
            <person name="Du Z.-J."/>
        </authorList>
    </citation>
    <scope>NUCLEOTIDE SEQUENCE [LARGE SCALE GENOMIC DNA]</scope>
    <source>
        <strain evidence="1 2">SDUM461004</strain>
    </source>
</reference>
<gene>
    <name evidence="1" type="ORF">QEH59_10635</name>
</gene>
<evidence type="ECO:0000313" key="2">
    <source>
        <dbReference type="Proteomes" id="UP001243717"/>
    </source>
</evidence>